<proteinExistence type="predicted"/>
<comment type="caution">
    <text evidence="1">The sequence shown here is derived from an EMBL/GenBank/DDBJ whole genome shotgun (WGS) entry which is preliminary data.</text>
</comment>
<sequence>MIDRLEVPGRDEVRRAGEFAPPQASEGSLMSVSFRGGDFGMMYGFTVTARDPDPVVVDGVAGLGGGRSRYYFHSGEPDTPTVLIGDDIVRYYQAENLAFMLGDDGSVDTFDRETGEAAHVLDGARYIESVWTADGHLHLLYQVMGDDTSEPVRIRDLETGEEREVTVNDFAAESWGRGPTTGAGLWRVAAGPDTTVFALRGLDSRFVEAYRLDTLEPLAIPDHVGTSTFIQGSYPGFALVVPDPEDHVIAVWNALTGAMVEVYRGPEPDWRFRLSHDSGRVHYERPNADGSMRRIAVDLASGEATTVIPRLGDEWLVLEDGRLLSRLDISDDEIEHEFEYALVDPDTGDYELLVERTGEAALVEGVGLLYLDLEASRPGIWTLPFPPR</sequence>
<evidence type="ECO:0000313" key="2">
    <source>
        <dbReference type="Proteomes" id="UP001150924"/>
    </source>
</evidence>
<dbReference type="EMBL" id="JAPNKE010000002">
    <property type="protein sequence ID" value="MCY1005076.1"/>
    <property type="molecule type" value="Genomic_DNA"/>
</dbReference>
<reference evidence="1" key="1">
    <citation type="submission" date="2022-11" db="EMBL/GenBank/DDBJ databases">
        <title>Minimal conservation of predation-associated metabolite biosynthetic gene clusters underscores biosynthetic potential of Myxococcota including descriptions for ten novel species: Archangium lansinium sp. nov., Myxococcus landrumus sp. nov., Nannocystis bai.</title>
        <authorList>
            <person name="Ahearne A."/>
            <person name="Stevens C."/>
            <person name="Phillips K."/>
        </authorList>
    </citation>
    <scope>NUCLEOTIDE SEQUENCE</scope>
    <source>
        <strain evidence="1">Na p29</strain>
    </source>
</reference>
<dbReference type="RefSeq" id="WP_267766699.1">
    <property type="nucleotide sequence ID" value="NZ_JAPNKE010000002.1"/>
</dbReference>
<accession>A0A9X3EQW0</accession>
<protein>
    <submittedName>
        <fullName evidence="1">Uncharacterized protein</fullName>
    </submittedName>
</protein>
<name>A0A9X3EQW0_9BACT</name>
<evidence type="ECO:0000313" key="1">
    <source>
        <dbReference type="EMBL" id="MCY1005076.1"/>
    </source>
</evidence>
<dbReference type="InterPro" id="IPR011044">
    <property type="entry name" value="Quino_amine_DH_bsu"/>
</dbReference>
<dbReference type="Proteomes" id="UP001150924">
    <property type="component" value="Unassembled WGS sequence"/>
</dbReference>
<gene>
    <name evidence="1" type="ORF">OV079_05720</name>
</gene>
<organism evidence="1 2">
    <name type="scientific">Nannocystis pusilla</name>
    <dbReference type="NCBI Taxonomy" id="889268"/>
    <lineage>
        <taxon>Bacteria</taxon>
        <taxon>Pseudomonadati</taxon>
        <taxon>Myxococcota</taxon>
        <taxon>Polyangia</taxon>
        <taxon>Nannocystales</taxon>
        <taxon>Nannocystaceae</taxon>
        <taxon>Nannocystis</taxon>
    </lineage>
</organism>
<keyword evidence="2" id="KW-1185">Reference proteome</keyword>
<dbReference type="SUPFAM" id="SSF50969">
    <property type="entry name" value="YVTN repeat-like/Quinoprotein amine dehydrogenase"/>
    <property type="match status" value="1"/>
</dbReference>
<dbReference type="AlphaFoldDB" id="A0A9X3EQW0"/>